<dbReference type="EMBL" id="KB007974">
    <property type="protein sequence ID" value="ELR17210.1"/>
    <property type="molecule type" value="Genomic_DNA"/>
</dbReference>
<dbReference type="NCBIfam" id="NF003727">
    <property type="entry name" value="PRK05330.1"/>
    <property type="match status" value="1"/>
</dbReference>
<comment type="pathway">
    <text evidence="1">Porphyrin-containing compound metabolism; protoporphyrin-IX biosynthesis; protoporphyrinogen-IX from coproporphyrinogen-III (O2 route): step 1/1.</text>
</comment>
<dbReference type="SUPFAM" id="SSF102886">
    <property type="entry name" value="Coproporphyrinogen III oxidase"/>
    <property type="match status" value="1"/>
</dbReference>
<dbReference type="GO" id="GO:0006782">
    <property type="term" value="P:protoporphyrinogen IX biosynthetic process"/>
    <property type="evidence" value="ECO:0007669"/>
    <property type="project" value="UniProtKB-UniPathway"/>
</dbReference>
<dbReference type="PIRSF" id="PIRSF000166">
    <property type="entry name" value="Coproporphyri_ox"/>
    <property type="match status" value="1"/>
</dbReference>
<proteinExistence type="inferred from homology"/>
<dbReference type="PANTHER" id="PTHR10755:SF0">
    <property type="entry name" value="OXYGEN-DEPENDENT COPROPORPHYRINOGEN-III OXIDASE, MITOCHONDRIAL"/>
    <property type="match status" value="1"/>
</dbReference>
<evidence type="ECO:0000313" key="7">
    <source>
        <dbReference type="EMBL" id="ELR17210.1"/>
    </source>
</evidence>
<dbReference type="UniPathway" id="UPA00251">
    <property type="reaction ID" value="UER00322"/>
</dbReference>
<dbReference type="STRING" id="1257118.L8GW28"/>
<dbReference type="AlphaFoldDB" id="L8GW28"/>
<dbReference type="GeneID" id="14918088"/>
<dbReference type="OMA" id="NTPYTEQ"/>
<comment type="similarity">
    <text evidence="2">Belongs to the aerobic coproporphyrinogen-III oxidase family.</text>
</comment>
<evidence type="ECO:0000256" key="4">
    <source>
        <dbReference type="ARBA" id="ARBA00012869"/>
    </source>
</evidence>
<dbReference type="GO" id="GO:0004109">
    <property type="term" value="F:coproporphyrinogen oxidase activity"/>
    <property type="evidence" value="ECO:0007669"/>
    <property type="project" value="UniProtKB-EC"/>
</dbReference>
<evidence type="ECO:0000256" key="2">
    <source>
        <dbReference type="ARBA" id="ARBA00010644"/>
    </source>
</evidence>
<keyword evidence="6" id="KW-0627">Porphyrin biosynthesis</keyword>
<evidence type="ECO:0000256" key="5">
    <source>
        <dbReference type="ARBA" id="ARBA00023002"/>
    </source>
</evidence>
<dbReference type="InterPro" id="IPR001260">
    <property type="entry name" value="Coprogen_oxidase_aer"/>
</dbReference>
<accession>L8GW28</accession>
<dbReference type="Gene3D" id="3.40.1500.10">
    <property type="entry name" value="Coproporphyrinogen III oxidase, aerobic"/>
    <property type="match status" value="1"/>
</dbReference>
<dbReference type="GO" id="GO:0005737">
    <property type="term" value="C:cytoplasm"/>
    <property type="evidence" value="ECO:0007669"/>
    <property type="project" value="TreeGrafter"/>
</dbReference>
<dbReference type="OrthoDB" id="15318at2759"/>
<evidence type="ECO:0000256" key="3">
    <source>
        <dbReference type="ARBA" id="ARBA00011738"/>
    </source>
</evidence>
<name>L8GW28_ACACF</name>
<dbReference type="PANTHER" id="PTHR10755">
    <property type="entry name" value="COPROPORPHYRINOGEN III OXIDASE, MITOCHONDRIAL"/>
    <property type="match status" value="1"/>
</dbReference>
<dbReference type="Proteomes" id="UP000011083">
    <property type="component" value="Unassembled WGS sequence"/>
</dbReference>
<sequence>MSETWKQPLSYLGVAALSAGAAVAGYRYLTGYRYTTVVPPPAAAAAVVPAVVDESTNADEIELAFKAVQNHICQFLEDESGQRYKEDTWSYDKGSGGGISRVWEALSDDERHLLLEKGGVNFSGIHGAAMPDSAATQFKIPPNTAFRATGVSLVIHPRTPHVPTIHANIRYFECGPRWWFGGGVDVTPYYVNRERVVEFHKLLRALCEEWGYSYEAFKKQCDAYFLNTHRKEARGVGGLFFDHLTTSDALPKSKKEICDFLVALGMLFPQLYGPFIHEGKDKEVTPEQREFQLYRRSRYVEFNLLHDRGTKFGLQSEGRVESILMSMPPLARWKYNWHPEEGTPEAELYDIITPKDWASM</sequence>
<comment type="subunit">
    <text evidence="3">Homodimer.</text>
</comment>
<keyword evidence="8" id="KW-1185">Reference proteome</keyword>
<evidence type="ECO:0000313" key="8">
    <source>
        <dbReference type="Proteomes" id="UP000011083"/>
    </source>
</evidence>
<protein>
    <recommendedName>
        <fullName evidence="4">coproporphyrinogen oxidase</fullName>
        <ecNumber evidence="4">1.3.3.3</ecNumber>
    </recommendedName>
</protein>
<dbReference type="RefSeq" id="XP_004339223.1">
    <property type="nucleotide sequence ID" value="XM_004339175.1"/>
</dbReference>
<dbReference type="PRINTS" id="PR00073">
    <property type="entry name" value="COPRGNOXDASE"/>
</dbReference>
<gene>
    <name evidence="7" type="ORF">ACA1_058760</name>
</gene>
<reference evidence="7 8" key="1">
    <citation type="journal article" date="2013" name="Genome Biol.">
        <title>Genome of Acanthamoeba castellanii highlights extensive lateral gene transfer and early evolution of tyrosine kinase signaling.</title>
        <authorList>
            <person name="Clarke M."/>
            <person name="Lohan A.J."/>
            <person name="Liu B."/>
            <person name="Lagkouvardos I."/>
            <person name="Roy S."/>
            <person name="Zafar N."/>
            <person name="Bertelli C."/>
            <person name="Schilde C."/>
            <person name="Kianianmomeni A."/>
            <person name="Burglin T.R."/>
            <person name="Frech C."/>
            <person name="Turcotte B."/>
            <person name="Kopec K.O."/>
            <person name="Synnott J.M."/>
            <person name="Choo C."/>
            <person name="Paponov I."/>
            <person name="Finkler A."/>
            <person name="Soon Heng Tan C."/>
            <person name="Hutchins A.P."/>
            <person name="Weinmeier T."/>
            <person name="Rattei T."/>
            <person name="Chu J.S."/>
            <person name="Gimenez G."/>
            <person name="Irimia M."/>
            <person name="Rigden D.J."/>
            <person name="Fitzpatrick D.A."/>
            <person name="Lorenzo-Morales J."/>
            <person name="Bateman A."/>
            <person name="Chiu C.H."/>
            <person name="Tang P."/>
            <person name="Hegemann P."/>
            <person name="Fromm H."/>
            <person name="Raoult D."/>
            <person name="Greub G."/>
            <person name="Miranda-Saavedra D."/>
            <person name="Chen N."/>
            <person name="Nash P."/>
            <person name="Ginger M.L."/>
            <person name="Horn M."/>
            <person name="Schaap P."/>
            <person name="Caler L."/>
            <person name="Loftus B."/>
        </authorList>
    </citation>
    <scope>NUCLEOTIDE SEQUENCE [LARGE SCALE GENOMIC DNA]</scope>
    <source>
        <strain evidence="7 8">Neff</strain>
    </source>
</reference>
<dbReference type="EC" id="1.3.3.3" evidence="4"/>
<evidence type="ECO:0000256" key="1">
    <source>
        <dbReference type="ARBA" id="ARBA00005168"/>
    </source>
</evidence>
<dbReference type="Pfam" id="PF01218">
    <property type="entry name" value="Coprogen_oxidas"/>
    <property type="match status" value="1"/>
</dbReference>
<organism evidence="7 8">
    <name type="scientific">Acanthamoeba castellanii (strain ATCC 30010 / Neff)</name>
    <dbReference type="NCBI Taxonomy" id="1257118"/>
    <lineage>
        <taxon>Eukaryota</taxon>
        <taxon>Amoebozoa</taxon>
        <taxon>Discosea</taxon>
        <taxon>Longamoebia</taxon>
        <taxon>Centramoebida</taxon>
        <taxon>Acanthamoebidae</taxon>
        <taxon>Acanthamoeba</taxon>
    </lineage>
</organism>
<dbReference type="KEGG" id="acan:ACA1_058760"/>
<keyword evidence="5" id="KW-0560">Oxidoreductase</keyword>
<dbReference type="VEuPathDB" id="AmoebaDB:ACA1_058760"/>
<dbReference type="InterPro" id="IPR036406">
    <property type="entry name" value="Coprogen_oxidase_aer_sf"/>
</dbReference>
<evidence type="ECO:0000256" key="6">
    <source>
        <dbReference type="ARBA" id="ARBA00023244"/>
    </source>
</evidence>